<keyword evidence="5 8" id="KW-1133">Transmembrane helix</keyword>
<evidence type="ECO:0000256" key="7">
    <source>
        <dbReference type="PIRNR" id="PIRNR008765"/>
    </source>
</evidence>
<dbReference type="InterPro" id="IPR013717">
    <property type="entry name" value="PIG-P"/>
</dbReference>
<protein>
    <recommendedName>
        <fullName evidence="7">Phosphatidylinositol N-acetylglucosaminyltransferase subunit P</fullName>
    </recommendedName>
</protein>
<organism evidence="11">
    <name type="scientific">Thrips palmi</name>
    <name type="common">Melon thrips</name>
    <dbReference type="NCBI Taxonomy" id="161013"/>
    <lineage>
        <taxon>Eukaryota</taxon>
        <taxon>Metazoa</taxon>
        <taxon>Ecdysozoa</taxon>
        <taxon>Arthropoda</taxon>
        <taxon>Hexapoda</taxon>
        <taxon>Insecta</taxon>
        <taxon>Pterygota</taxon>
        <taxon>Neoptera</taxon>
        <taxon>Paraneoptera</taxon>
        <taxon>Thysanoptera</taxon>
        <taxon>Terebrantia</taxon>
        <taxon>Thripoidea</taxon>
        <taxon>Thripidae</taxon>
        <taxon>Thrips</taxon>
    </lineage>
</organism>
<dbReference type="UniPathway" id="UPA00196"/>
<dbReference type="FunCoup" id="A0A6P9ABI9">
    <property type="interactions" value="75"/>
</dbReference>
<evidence type="ECO:0000259" key="9">
    <source>
        <dbReference type="Pfam" id="PF08510"/>
    </source>
</evidence>
<dbReference type="AlphaFoldDB" id="A0A6P9ABI9"/>
<evidence type="ECO:0000256" key="2">
    <source>
        <dbReference type="ARBA" id="ARBA00004687"/>
    </source>
</evidence>
<proteinExistence type="inferred from homology"/>
<dbReference type="CTD" id="43168"/>
<dbReference type="GO" id="GO:0017176">
    <property type="term" value="F:phosphatidylinositol N-acetylglucosaminyltransferase activity"/>
    <property type="evidence" value="ECO:0007669"/>
    <property type="project" value="UniProtKB-UniRule"/>
</dbReference>
<evidence type="ECO:0000313" key="10">
    <source>
        <dbReference type="Proteomes" id="UP000515158"/>
    </source>
</evidence>
<keyword evidence="10" id="KW-1185">Reference proteome</keyword>
<dbReference type="PIRSF" id="PIRSF008765">
    <property type="entry name" value="PIG-P_GPI19"/>
    <property type="match status" value="1"/>
</dbReference>
<comment type="function">
    <text evidence="7">Part of the complex catalyzing the transfer of N-acetylglucosamine from UDP-N-acetylglucosamine to phosphatidylinositol, the first step of GPI biosynthesis.</text>
</comment>
<dbReference type="KEGG" id="tpal:117653282"/>
<dbReference type="GO" id="GO:0005783">
    <property type="term" value="C:endoplasmic reticulum"/>
    <property type="evidence" value="ECO:0007669"/>
    <property type="project" value="TreeGrafter"/>
</dbReference>
<gene>
    <name evidence="11" type="primary">LOC117653282</name>
</gene>
<keyword evidence="11" id="KW-0328">Glycosyltransferase</keyword>
<keyword evidence="6 7" id="KW-0472">Membrane</keyword>
<dbReference type="OrthoDB" id="690928at2759"/>
<evidence type="ECO:0000313" key="11">
    <source>
        <dbReference type="RefSeq" id="XP_034254754.1"/>
    </source>
</evidence>
<feature type="transmembrane region" description="Helical" evidence="8">
    <location>
        <begin position="53"/>
        <end position="74"/>
    </location>
</feature>
<comment type="similarity">
    <text evidence="7">Belongs to the PIGP family.</text>
</comment>
<dbReference type="InterPro" id="IPR052263">
    <property type="entry name" value="GPI_Anchor_Biosynth"/>
</dbReference>
<evidence type="ECO:0000256" key="3">
    <source>
        <dbReference type="ARBA" id="ARBA00022502"/>
    </source>
</evidence>
<reference evidence="11" key="1">
    <citation type="submission" date="2025-08" db="UniProtKB">
        <authorList>
            <consortium name="RefSeq"/>
        </authorList>
    </citation>
    <scope>IDENTIFICATION</scope>
    <source>
        <tissue evidence="11">Total insect</tissue>
    </source>
</reference>
<dbReference type="InParanoid" id="A0A6P9ABI9"/>
<evidence type="ECO:0000256" key="4">
    <source>
        <dbReference type="ARBA" id="ARBA00022692"/>
    </source>
</evidence>
<dbReference type="GO" id="GO:0006506">
    <property type="term" value="P:GPI anchor biosynthetic process"/>
    <property type="evidence" value="ECO:0007669"/>
    <property type="project" value="UniProtKB-UniPathway"/>
</dbReference>
<dbReference type="PANTHER" id="PTHR46346:SF1">
    <property type="entry name" value="PHOSPHATIDYLINOSITOL N-ACETYLGLUCOSAMINYLTRANSFERASE SUBUNIT P"/>
    <property type="match status" value="1"/>
</dbReference>
<sequence length="137" mass="15050">MPEHAPSPSPSRAVYGFVLYLGSCSALGLYLMWAVMPDPVLHSLGLTYWPQKYWAVTLPIFGCVLLAVFAFLFYPGLNFMLVPAVDDLRNVTDSHSIPLNESLITEVPPASDLSLSVVCRALYLRKNDTASSEPKST</sequence>
<dbReference type="Proteomes" id="UP000515158">
    <property type="component" value="Unplaced"/>
</dbReference>
<feature type="domain" description="PIG-P" evidence="9">
    <location>
        <begin position="12"/>
        <end position="123"/>
    </location>
</feature>
<comment type="pathway">
    <text evidence="2 7">Glycolipid biosynthesis; glycosylphosphatidylinositol-anchor biosynthesis.</text>
</comment>
<evidence type="ECO:0000256" key="6">
    <source>
        <dbReference type="ARBA" id="ARBA00023136"/>
    </source>
</evidence>
<evidence type="ECO:0000256" key="8">
    <source>
        <dbReference type="SAM" id="Phobius"/>
    </source>
</evidence>
<name>A0A6P9ABI9_THRPL</name>
<dbReference type="GO" id="GO:0016020">
    <property type="term" value="C:membrane"/>
    <property type="evidence" value="ECO:0007669"/>
    <property type="project" value="UniProtKB-SubCell"/>
</dbReference>
<dbReference type="RefSeq" id="XP_034254754.1">
    <property type="nucleotide sequence ID" value="XM_034398863.1"/>
</dbReference>
<accession>A0A6P9ABI9</accession>
<comment type="subcellular location">
    <subcellularLocation>
        <location evidence="1">Membrane</location>
        <topology evidence="1">Multi-pass membrane protein</topology>
    </subcellularLocation>
</comment>
<evidence type="ECO:0000256" key="5">
    <source>
        <dbReference type="ARBA" id="ARBA00022989"/>
    </source>
</evidence>
<feature type="transmembrane region" description="Helical" evidence="8">
    <location>
        <begin position="12"/>
        <end position="33"/>
    </location>
</feature>
<keyword evidence="7" id="KW-0808">Transferase</keyword>
<dbReference type="GeneID" id="117653282"/>
<dbReference type="Pfam" id="PF08510">
    <property type="entry name" value="PIG-P"/>
    <property type="match status" value="1"/>
</dbReference>
<evidence type="ECO:0000256" key="1">
    <source>
        <dbReference type="ARBA" id="ARBA00004141"/>
    </source>
</evidence>
<keyword evidence="3 7" id="KW-0337">GPI-anchor biosynthesis</keyword>
<keyword evidence="4 8" id="KW-0812">Transmembrane</keyword>
<dbReference type="InterPro" id="IPR016542">
    <property type="entry name" value="PIG-P_GPI19"/>
</dbReference>
<dbReference type="PANTHER" id="PTHR46346">
    <property type="entry name" value="PHOSPHATIDYLINOSITOL N-ACETYLGLUCOSAMINYLTRANSFERASE SUBUNIT P"/>
    <property type="match status" value="1"/>
</dbReference>